<organism evidence="2 3">
    <name type="scientific">Trapa natans</name>
    <name type="common">Water chestnut</name>
    <dbReference type="NCBI Taxonomy" id="22666"/>
    <lineage>
        <taxon>Eukaryota</taxon>
        <taxon>Viridiplantae</taxon>
        <taxon>Streptophyta</taxon>
        <taxon>Embryophyta</taxon>
        <taxon>Tracheophyta</taxon>
        <taxon>Spermatophyta</taxon>
        <taxon>Magnoliopsida</taxon>
        <taxon>eudicotyledons</taxon>
        <taxon>Gunneridae</taxon>
        <taxon>Pentapetalae</taxon>
        <taxon>rosids</taxon>
        <taxon>malvids</taxon>
        <taxon>Myrtales</taxon>
        <taxon>Lythraceae</taxon>
        <taxon>Trapa</taxon>
    </lineage>
</organism>
<dbReference type="InterPro" id="IPR025322">
    <property type="entry name" value="PADRE_dom"/>
</dbReference>
<sequence>MGNSASSNPSCRPGKGKVILSDGTVQELEAITTMTAAELMLEHPRQVVVEFESAISGKRPRPLPADEKLEPGKAYLMLPLKRGKPASLSADETRRVLLIASSAIRSRNSWGLVSYWGVLPLLARVCTNGLPGDERRHPHIHPKKRGQGEGTNMEGNGETIKAAAVVGRGRLVQLEFDLQQEVLEGQPEYLSRQLSGRGWKPSLDTIVEKKIDNRVSHWLF</sequence>
<protein>
    <submittedName>
        <fullName evidence="2">Uncharacterized protein</fullName>
    </submittedName>
</protein>
<evidence type="ECO:0000313" key="2">
    <source>
        <dbReference type="EMBL" id="KAK4789740.1"/>
    </source>
</evidence>
<dbReference type="Proteomes" id="UP001346149">
    <property type="component" value="Unassembled WGS sequence"/>
</dbReference>
<dbReference type="PANTHER" id="PTHR33052">
    <property type="entry name" value="DUF4228 DOMAIN PROTEIN-RELATED"/>
    <property type="match status" value="1"/>
</dbReference>
<keyword evidence="3" id="KW-1185">Reference proteome</keyword>
<accession>A0AAN7R647</accession>
<reference evidence="2 3" key="1">
    <citation type="journal article" date="2023" name="Hortic Res">
        <title>Pangenome of water caltrop reveals structural variations and asymmetric subgenome divergence after allopolyploidization.</title>
        <authorList>
            <person name="Zhang X."/>
            <person name="Chen Y."/>
            <person name="Wang L."/>
            <person name="Yuan Y."/>
            <person name="Fang M."/>
            <person name="Shi L."/>
            <person name="Lu R."/>
            <person name="Comes H.P."/>
            <person name="Ma Y."/>
            <person name="Chen Y."/>
            <person name="Huang G."/>
            <person name="Zhou Y."/>
            <person name="Zheng Z."/>
            <person name="Qiu Y."/>
        </authorList>
    </citation>
    <scope>NUCLEOTIDE SEQUENCE [LARGE SCALE GENOMIC DNA]</scope>
    <source>
        <strain evidence="2">F231</strain>
    </source>
</reference>
<dbReference type="Pfam" id="PF14009">
    <property type="entry name" value="PADRE"/>
    <property type="match status" value="1"/>
</dbReference>
<evidence type="ECO:0000313" key="3">
    <source>
        <dbReference type="Proteomes" id="UP001346149"/>
    </source>
</evidence>
<comment type="caution">
    <text evidence="2">The sequence shown here is derived from an EMBL/GenBank/DDBJ whole genome shotgun (WGS) entry which is preliminary data.</text>
</comment>
<feature type="region of interest" description="Disordered" evidence="1">
    <location>
        <begin position="133"/>
        <end position="155"/>
    </location>
</feature>
<dbReference type="AlphaFoldDB" id="A0AAN7R647"/>
<dbReference type="EMBL" id="JAXQNO010000010">
    <property type="protein sequence ID" value="KAK4789740.1"/>
    <property type="molecule type" value="Genomic_DNA"/>
</dbReference>
<evidence type="ECO:0000256" key="1">
    <source>
        <dbReference type="SAM" id="MobiDB-lite"/>
    </source>
</evidence>
<gene>
    <name evidence="2" type="ORF">SAY86_017044</name>
</gene>
<name>A0AAN7R647_TRANT</name>
<proteinExistence type="predicted"/>